<evidence type="ECO:0000313" key="7">
    <source>
        <dbReference type="Proteomes" id="UP000718281"/>
    </source>
</evidence>
<dbReference type="EC" id="2.3.1.286" evidence="1"/>
<dbReference type="InterPro" id="IPR050134">
    <property type="entry name" value="NAD-dep_sirtuin_deacylases"/>
</dbReference>
<dbReference type="Gene3D" id="3.30.1600.10">
    <property type="entry name" value="SIR2/SIRT2 'Small Domain"/>
    <property type="match status" value="1"/>
</dbReference>
<feature type="active site" description="Proton acceptor" evidence="4">
    <location>
        <position position="127"/>
    </location>
</feature>
<dbReference type="InterPro" id="IPR003000">
    <property type="entry name" value="Sirtuin"/>
</dbReference>
<feature type="binding site" evidence="4">
    <location>
        <position position="135"/>
    </location>
    <ligand>
        <name>Zn(2+)</name>
        <dbReference type="ChEBI" id="CHEBI:29105"/>
    </ligand>
</feature>
<keyword evidence="4" id="KW-0862">Zinc</keyword>
<sequence length="256" mass="27648">MTSAPIAPEIPGAIIALARAARRITVLTGAGISAESGVPTFRDAQTGLWTQVDPEDLATPAAWARDKPYVNAWFLWRVHLISAATPHDGHRALADWARRPDTDLRIVTQNIDDLHERAGSEVLAHLHGSLFAWRCDRCERPAPTPQAPAQPRERIEPDTCPHCAFGEIRPGVVWFNEALPERELADAIRVCRDADLVVVVGTSGVVQPAASLPHLAGARGIPVIEIDPRPTEFSPFATHVWRATAGAALPALVAAL</sequence>
<dbReference type="InterPro" id="IPR026591">
    <property type="entry name" value="Sirtuin_cat_small_dom_sf"/>
</dbReference>
<evidence type="ECO:0000256" key="3">
    <source>
        <dbReference type="ARBA" id="ARBA00023027"/>
    </source>
</evidence>
<accession>A0A934X7M4</accession>
<keyword evidence="2" id="KW-0808">Transferase</keyword>
<feature type="binding site" evidence="4">
    <location>
        <position position="160"/>
    </location>
    <ligand>
        <name>Zn(2+)</name>
        <dbReference type="ChEBI" id="CHEBI:29105"/>
    </ligand>
</feature>
<reference evidence="6 7" key="1">
    <citation type="submission" date="2020-10" db="EMBL/GenBank/DDBJ databases">
        <title>Connecting structure to function with the recovery of over 1000 high-quality activated sludge metagenome-assembled genomes encoding full-length rRNA genes using long-read sequencing.</title>
        <authorList>
            <person name="Singleton C.M."/>
            <person name="Petriglieri F."/>
            <person name="Kristensen J.M."/>
            <person name="Kirkegaard R.H."/>
            <person name="Michaelsen T.Y."/>
            <person name="Andersen M.H."/>
            <person name="Karst S.M."/>
            <person name="Dueholm M.S."/>
            <person name="Nielsen P.H."/>
            <person name="Albertsen M."/>
        </authorList>
    </citation>
    <scope>NUCLEOTIDE SEQUENCE [LARGE SCALE GENOMIC DNA]</scope>
    <source>
        <strain evidence="6">AalE_18-Q3-R2-46_BAT3C.188</strain>
    </source>
</reference>
<protein>
    <recommendedName>
        <fullName evidence="1">protein acetyllysine N-acetyltransferase</fullName>
        <ecNumber evidence="1">2.3.1.286</ecNumber>
    </recommendedName>
</protein>
<feature type="binding site" evidence="4">
    <location>
        <position position="163"/>
    </location>
    <ligand>
        <name>Zn(2+)</name>
        <dbReference type="ChEBI" id="CHEBI:29105"/>
    </ligand>
</feature>
<organism evidence="6 7">
    <name type="scientific">Candidatus Phosphoribacter hodrii</name>
    <dbReference type="NCBI Taxonomy" id="2953743"/>
    <lineage>
        <taxon>Bacteria</taxon>
        <taxon>Bacillati</taxon>
        <taxon>Actinomycetota</taxon>
        <taxon>Actinomycetes</taxon>
        <taxon>Micrococcales</taxon>
        <taxon>Dermatophilaceae</taxon>
        <taxon>Candidatus Phosphoribacter</taxon>
    </lineage>
</organism>
<dbReference type="AlphaFoldDB" id="A0A934X7M4"/>
<comment type="caution">
    <text evidence="6">The sequence shown here is derived from an EMBL/GenBank/DDBJ whole genome shotgun (WGS) entry which is preliminary data.</text>
</comment>
<dbReference type="GO" id="GO:0070403">
    <property type="term" value="F:NAD+ binding"/>
    <property type="evidence" value="ECO:0007669"/>
    <property type="project" value="InterPro"/>
</dbReference>
<gene>
    <name evidence="6" type="ORF">IPF40_15190</name>
</gene>
<evidence type="ECO:0000256" key="1">
    <source>
        <dbReference type="ARBA" id="ARBA00012928"/>
    </source>
</evidence>
<evidence type="ECO:0000256" key="4">
    <source>
        <dbReference type="PROSITE-ProRule" id="PRU00236"/>
    </source>
</evidence>
<name>A0A934X7M4_9MICO</name>
<dbReference type="GO" id="GO:0017136">
    <property type="term" value="F:histone deacetylase activity, NAD-dependent"/>
    <property type="evidence" value="ECO:0007669"/>
    <property type="project" value="TreeGrafter"/>
</dbReference>
<dbReference type="EMBL" id="JADIXZ010000009">
    <property type="protein sequence ID" value="MBK6302307.1"/>
    <property type="molecule type" value="Genomic_DNA"/>
</dbReference>
<dbReference type="Pfam" id="PF02146">
    <property type="entry name" value="SIR2"/>
    <property type="match status" value="1"/>
</dbReference>
<dbReference type="InterPro" id="IPR026590">
    <property type="entry name" value="Ssirtuin_cat_dom"/>
</dbReference>
<dbReference type="InterPro" id="IPR029035">
    <property type="entry name" value="DHS-like_NAD/FAD-binding_dom"/>
</dbReference>
<dbReference type="PANTHER" id="PTHR11085:SF4">
    <property type="entry name" value="NAD-DEPENDENT PROTEIN DEACYLASE"/>
    <property type="match status" value="1"/>
</dbReference>
<evidence type="ECO:0000313" key="6">
    <source>
        <dbReference type="EMBL" id="MBK6302307.1"/>
    </source>
</evidence>
<feature type="domain" description="Deacetylase sirtuin-type" evidence="5">
    <location>
        <begin position="1"/>
        <end position="256"/>
    </location>
</feature>
<keyword evidence="3" id="KW-0520">NAD</keyword>
<proteinExistence type="predicted"/>
<dbReference type="Proteomes" id="UP000718281">
    <property type="component" value="Unassembled WGS sequence"/>
</dbReference>
<dbReference type="PANTHER" id="PTHR11085">
    <property type="entry name" value="NAD-DEPENDENT PROTEIN DEACYLASE SIRTUIN-5, MITOCHONDRIAL-RELATED"/>
    <property type="match status" value="1"/>
</dbReference>
<dbReference type="NCBIfam" id="NF001753">
    <property type="entry name" value="PRK00481.1-3"/>
    <property type="match status" value="1"/>
</dbReference>
<keyword evidence="4" id="KW-0479">Metal-binding</keyword>
<dbReference type="Gene3D" id="3.40.50.1220">
    <property type="entry name" value="TPP-binding domain"/>
    <property type="match status" value="1"/>
</dbReference>
<dbReference type="PROSITE" id="PS50305">
    <property type="entry name" value="SIRTUIN"/>
    <property type="match status" value="1"/>
</dbReference>
<evidence type="ECO:0000256" key="2">
    <source>
        <dbReference type="ARBA" id="ARBA00022679"/>
    </source>
</evidence>
<feature type="binding site" evidence="4">
    <location>
        <position position="138"/>
    </location>
    <ligand>
        <name>Zn(2+)</name>
        <dbReference type="ChEBI" id="CHEBI:29105"/>
    </ligand>
</feature>
<dbReference type="GO" id="GO:0046872">
    <property type="term" value="F:metal ion binding"/>
    <property type="evidence" value="ECO:0007669"/>
    <property type="project" value="UniProtKB-KW"/>
</dbReference>
<evidence type="ECO:0000259" key="5">
    <source>
        <dbReference type="PROSITE" id="PS50305"/>
    </source>
</evidence>
<dbReference type="SUPFAM" id="SSF52467">
    <property type="entry name" value="DHS-like NAD/FAD-binding domain"/>
    <property type="match status" value="1"/>
</dbReference>